<dbReference type="GO" id="GO:0016787">
    <property type="term" value="F:hydrolase activity"/>
    <property type="evidence" value="ECO:0007669"/>
    <property type="project" value="UniProtKB-KW"/>
</dbReference>
<feature type="domain" description="Amidohydrolase-related" evidence="2">
    <location>
        <begin position="4"/>
        <end position="304"/>
    </location>
</feature>
<organism evidence="3">
    <name type="scientific">Lactobacillus delbrueckii subsp. lactis</name>
    <dbReference type="NCBI Taxonomy" id="29397"/>
    <lineage>
        <taxon>Bacteria</taxon>
        <taxon>Bacillati</taxon>
        <taxon>Bacillota</taxon>
        <taxon>Bacilli</taxon>
        <taxon>Lactobacillales</taxon>
        <taxon>Lactobacillaceae</taxon>
        <taxon>Lactobacillus</taxon>
    </lineage>
</organism>
<sequence length="324" mass="35877">MKKIDAHLHLVRDLASYKGNGRSNALGNGLVVWDSGFKTRLFPAGWGDDAFRADAARKVMEDHDVAKAVLLQGSMYGFQNYYSWQAAKAAPDRFAPAFSVDPFASEAEKIVKRHVEDLGFRALELEVSQAGGLMGYHLPFDLAEDDRLGKILDYLSSYPGFAVAVDYGDSSQASHQPRSLARLAKRYPDLDFVLCHLSFPKPGKLDLLEKELALFAPLPNISFDLAALQDIAGEQTYPYPFCQEAVGLAKEIVGAKRLLWGSDAPWSATFNDYGQLYSWLEDAGIFSEAELSDVYYGNAKRIYFKADHVAALRASRDPLFEGDA</sequence>
<proteinExistence type="predicted"/>
<dbReference type="InterPro" id="IPR032466">
    <property type="entry name" value="Metal_Hydrolase"/>
</dbReference>
<accession>A0A3G6K3T3</accession>
<evidence type="ECO:0000256" key="1">
    <source>
        <dbReference type="ARBA" id="ARBA00023239"/>
    </source>
</evidence>
<name>A0A3G6K3T3_LACDL</name>
<keyword evidence="1" id="KW-0456">Lyase</keyword>
<reference evidence="3" key="1">
    <citation type="submission" date="2018-07" db="EMBL/GenBank/DDBJ databases">
        <authorList>
            <person name="Somerville V."/>
        </authorList>
    </citation>
    <scope>NUCLEOTIDE SEQUENCE</scope>
    <source>
        <strain evidence="3">NWC_2_2</strain>
    </source>
</reference>
<dbReference type="RefSeq" id="WP_138491050.1">
    <property type="nucleotide sequence ID" value="NZ_CP046131.1"/>
</dbReference>
<dbReference type="AlphaFoldDB" id="A0A3G6K3T3"/>
<evidence type="ECO:0000313" key="3">
    <source>
        <dbReference type="EMBL" id="AZA16316.1"/>
    </source>
</evidence>
<dbReference type="Pfam" id="PF04909">
    <property type="entry name" value="Amidohydro_2"/>
    <property type="match status" value="1"/>
</dbReference>
<keyword evidence="3" id="KW-0378">Hydrolase</keyword>
<protein>
    <submittedName>
        <fullName evidence="3">Amidohydrolase</fullName>
    </submittedName>
</protein>
<dbReference type="EMBL" id="CP031023">
    <property type="protein sequence ID" value="AZA16316.1"/>
    <property type="molecule type" value="Genomic_DNA"/>
</dbReference>
<dbReference type="PANTHER" id="PTHR21240">
    <property type="entry name" value="2-AMINO-3-CARBOXYLMUCONATE-6-SEMIALDEHYDE DECARBOXYLASE"/>
    <property type="match status" value="1"/>
</dbReference>
<dbReference type="Gene3D" id="3.20.20.140">
    <property type="entry name" value="Metal-dependent hydrolases"/>
    <property type="match status" value="1"/>
</dbReference>
<dbReference type="InterPro" id="IPR032465">
    <property type="entry name" value="ACMSD"/>
</dbReference>
<dbReference type="SUPFAM" id="SSF51556">
    <property type="entry name" value="Metallo-dependent hydrolases"/>
    <property type="match status" value="1"/>
</dbReference>
<gene>
    <name evidence="3" type="ORF">DQL93_07260</name>
</gene>
<evidence type="ECO:0000259" key="2">
    <source>
        <dbReference type="Pfam" id="PF04909"/>
    </source>
</evidence>
<dbReference type="GO" id="GO:0016831">
    <property type="term" value="F:carboxy-lyase activity"/>
    <property type="evidence" value="ECO:0007669"/>
    <property type="project" value="InterPro"/>
</dbReference>
<dbReference type="InterPro" id="IPR006680">
    <property type="entry name" value="Amidohydro-rel"/>
</dbReference>